<proteinExistence type="predicted"/>
<protein>
    <submittedName>
        <fullName evidence="1">Uncharacterized protein</fullName>
    </submittedName>
</protein>
<geneLocation type="plasmid" evidence="1 2">
    <name>pCPRO01</name>
</geneLocation>
<evidence type="ECO:0000313" key="2">
    <source>
        <dbReference type="Proteomes" id="UP000451354"/>
    </source>
</evidence>
<keyword evidence="2" id="KW-1185">Reference proteome</keyword>
<evidence type="ECO:0000313" key="1">
    <source>
        <dbReference type="EMBL" id="QJW38761.1"/>
    </source>
</evidence>
<dbReference type="EMBL" id="CP052758">
    <property type="protein sequence ID" value="QJW38761.1"/>
    <property type="molecule type" value="Genomic_DNA"/>
</dbReference>
<reference evidence="2" key="1">
    <citation type="journal article" date="2022" name="Int. J. Syst. Evol. Microbiol.">
        <title>Cellulosimicrobium protaetiae sp. nov., isolated from the gut of the larva of Protaetia brevitarsis seulensis.</title>
        <authorList>
            <person name="Le Han H."/>
            <person name="Nguyen T.T.H."/>
            <person name="Li Z."/>
            <person name="Shin N.R."/>
            <person name="Kim S.G."/>
        </authorList>
    </citation>
    <scope>NUCLEOTIDE SEQUENCE [LARGE SCALE GENOMIC DNA]</scope>
    <source>
        <strain evidence="2">BI34</strain>
    </source>
</reference>
<name>A0A6M5UNH0_9MICO</name>
<dbReference type="Proteomes" id="UP000451354">
    <property type="component" value="Plasmid pCPRO01"/>
</dbReference>
<accession>A0A6M5UNH0</accession>
<dbReference type="KEGG" id="cprt:FIC82_020470"/>
<gene>
    <name evidence="1" type="ORF">FIC82_020470</name>
</gene>
<dbReference type="AlphaFoldDB" id="A0A6M5UNH0"/>
<keyword evidence="1" id="KW-0614">Plasmid</keyword>
<organism evidence="1 2">
    <name type="scientific">Cellulosimicrobium protaetiae</name>
    <dbReference type="NCBI Taxonomy" id="2587808"/>
    <lineage>
        <taxon>Bacteria</taxon>
        <taxon>Bacillati</taxon>
        <taxon>Actinomycetota</taxon>
        <taxon>Actinomycetes</taxon>
        <taxon>Micrococcales</taxon>
        <taxon>Promicromonosporaceae</taxon>
        <taxon>Cellulosimicrobium</taxon>
    </lineage>
</organism>
<dbReference type="RefSeq" id="WP_154800703.1">
    <property type="nucleotide sequence ID" value="NZ_CP052758.1"/>
</dbReference>
<sequence length="96" mass="10422">MADESSTSQALLILEALARVLESAEDGLTGIEDAKLHAGYTRAAAEAVMRDAGITAEQRKAAEEWGLNEWVNSLITILYPGEQVEARHAQLLQQQS</sequence>